<reference evidence="2 3" key="1">
    <citation type="submission" date="2019-07" db="EMBL/GenBank/DDBJ databases">
        <title>Draft genome assembly of a fouling barnacle, Amphibalanus amphitrite (Darwin, 1854): The first reference genome for Thecostraca.</title>
        <authorList>
            <person name="Kim W."/>
        </authorList>
    </citation>
    <scope>NUCLEOTIDE SEQUENCE [LARGE SCALE GENOMIC DNA]</scope>
    <source>
        <strain evidence="2">SNU_AA5</strain>
        <tissue evidence="2">Soma without cirri and trophi</tissue>
    </source>
</reference>
<evidence type="ECO:0000313" key="3">
    <source>
        <dbReference type="Proteomes" id="UP000440578"/>
    </source>
</evidence>
<evidence type="ECO:0000313" key="2">
    <source>
        <dbReference type="EMBL" id="KAF0287353.1"/>
    </source>
</evidence>
<dbReference type="GO" id="GO:0061617">
    <property type="term" value="C:MICOS complex"/>
    <property type="evidence" value="ECO:0007669"/>
    <property type="project" value="InterPro"/>
</dbReference>
<sequence length="118" mass="12795">MEGALDYLRDETNPVARTAAITAGGLAGLLAAALRRRGLLQRLLYTGVGLTVPTSACYPRETAAFGRWTLDQSEKYASIAYNFLVGGNRTQSALYRVLPRSGWSVPIATFLYATAFEC</sequence>
<name>A0A6A4V035_AMPAM</name>
<comment type="caution">
    <text evidence="2">The sequence shown here is derived from an EMBL/GenBank/DDBJ whole genome shotgun (WGS) entry which is preliminary data.</text>
</comment>
<dbReference type="OrthoDB" id="5973346at2759"/>
<gene>
    <name evidence="2" type="ORF">FJT64_001477</name>
</gene>
<dbReference type="Proteomes" id="UP000440578">
    <property type="component" value="Unassembled WGS sequence"/>
</dbReference>
<keyword evidence="3" id="KW-1185">Reference proteome</keyword>
<proteinExistence type="predicted"/>
<dbReference type="AlphaFoldDB" id="A0A6A4V035"/>
<feature type="transmembrane region" description="Helical" evidence="1">
    <location>
        <begin position="15"/>
        <end position="34"/>
    </location>
</feature>
<dbReference type="GO" id="GO:0042407">
    <property type="term" value="P:cristae formation"/>
    <property type="evidence" value="ECO:0007669"/>
    <property type="project" value="InterPro"/>
</dbReference>
<keyword evidence="1" id="KW-0472">Membrane</keyword>
<dbReference type="PANTHER" id="PTHR14564">
    <property type="entry name" value="MICOS COMPLEX SUBUNIT MIC26 / MIC27 FAMILY MEMBER"/>
    <property type="match status" value="1"/>
</dbReference>
<organism evidence="2 3">
    <name type="scientific">Amphibalanus amphitrite</name>
    <name type="common">Striped barnacle</name>
    <name type="synonym">Balanus amphitrite</name>
    <dbReference type="NCBI Taxonomy" id="1232801"/>
    <lineage>
        <taxon>Eukaryota</taxon>
        <taxon>Metazoa</taxon>
        <taxon>Ecdysozoa</taxon>
        <taxon>Arthropoda</taxon>
        <taxon>Crustacea</taxon>
        <taxon>Multicrustacea</taxon>
        <taxon>Cirripedia</taxon>
        <taxon>Thoracica</taxon>
        <taxon>Thoracicalcarea</taxon>
        <taxon>Balanomorpha</taxon>
        <taxon>Balanoidea</taxon>
        <taxon>Balanidae</taxon>
        <taxon>Amphibalaninae</taxon>
        <taxon>Amphibalanus</taxon>
    </lineage>
</organism>
<dbReference type="InterPro" id="IPR033182">
    <property type="entry name" value="MIC26/MIC27_animal"/>
</dbReference>
<dbReference type="EMBL" id="VIIS01002197">
    <property type="protein sequence ID" value="KAF0287353.1"/>
    <property type="molecule type" value="Genomic_DNA"/>
</dbReference>
<keyword evidence="1" id="KW-1133">Transmembrane helix</keyword>
<accession>A0A6A4V035</accession>
<protein>
    <submittedName>
        <fullName evidence="2">Uncharacterized protein</fullName>
    </submittedName>
</protein>
<evidence type="ECO:0000256" key="1">
    <source>
        <dbReference type="SAM" id="Phobius"/>
    </source>
</evidence>
<keyword evidence="1" id="KW-0812">Transmembrane</keyword>